<comment type="caution">
    <text evidence="2">The sequence shown here is derived from an EMBL/GenBank/DDBJ whole genome shotgun (WGS) entry which is preliminary data.</text>
</comment>
<sequence length="1037" mass="113467">MRVWMCELTATSSPSSRYYTMMSSHGMSGENLAVMENADEDPNEEGVQISAKKAATSQDLLKFMLIDVDKKIEEGKLTPEDIKYFKDVWDEAKDTPAARTELLNYITRTGEEGLLGKVIGGDAETFKELLDTAINSLPSSITTQGRLVGYLTENQDLLNAVIGTDTDKAKNFMELLSTAKDNPDAQGKLLGYLIEQYNSVNSDNKNLLKAVIGEGTDKAENFMKLWDAANNNSAARENLVKYLTDSQDLLNAVIDRNGNKTENFMELWDATNNNSAARENLVKYLTDSQDLLNAVIDRNENKAANFMELWDVAKNNLATQEKLVEKYEGSLLGNIGVHKIKELYEATKNLDLLGCVRSELNELYNNPPNPPNAISLKIFGIVGKDLSQANFGDNGRVDGKGHTTGGWALGLVTGEDEAGGIEGVITAEEFLTWHNSDIDEFIRDIVTLFGDDALAALVTMSKHLGGEAEKKLLDRLMTFYDNPGVTNVRDPHFASAHITQQIADGINKASEDGEPDFIALQLVSKMNDNQLTKLLVFMYQCSGNSGQSVVNTILKMTGQESPTSDVGNRLLHQALELYSDTDDRRNGAHPIVGKAITDAINVIIAGGNEGAYKDEYKNLCDYFSRPENSAQLRKVVRHCIDIDIPKDKGDTNGDTTEAQAVRKLLLDDRTQRATLGFLDEAYDQTGGRIWDSDVKDFLRTCKNDSAIKDDNPALAKALDTVTNPANRARMRAGLPPAREKSTTPEQINGGTGGLHVAAPAATPAPVRTKDEIKLENEARVSDIFYKGFTEEDFKALKDNGINLGLDYKAFIKMASTQFSQFEFRATGGGDAQKKVVTDFLTAYAKALSHGDTDNGKTAMREAVMLLTDHGFTKAFLEAYTSANYIAGFFDKGSPHAGEQYKADGTTNTQAKSYHYIGSGSTRAAVDAFHDWAKNNGGDIGSGAESSYMKAIKGGTPVFEGATFLGIDVTLNGIKLRIRPDDAVISKISGDVEGEAWKDALLTELRRETRTENIGFTLTIPNEQDGIVENKAPQLDLP</sequence>
<dbReference type="EMBL" id="BGZO01000001">
    <property type="protein sequence ID" value="GBR75357.1"/>
    <property type="molecule type" value="Genomic_DNA"/>
</dbReference>
<accession>A0A388TEA0</accession>
<gene>
    <name evidence="2" type="ORF">NO2_0038</name>
</gene>
<evidence type="ECO:0000256" key="1">
    <source>
        <dbReference type="SAM" id="MobiDB-lite"/>
    </source>
</evidence>
<evidence type="ECO:0000313" key="3">
    <source>
        <dbReference type="Proteomes" id="UP000275925"/>
    </source>
</evidence>
<name>A0A388TEA0_9BACT</name>
<dbReference type="AlphaFoldDB" id="A0A388TEA0"/>
<reference evidence="2 3" key="1">
    <citation type="journal article" date="2019" name="ISME J.">
        <title>Genome analyses of uncultured TG2/ZB3 bacteria in 'Margulisbacteria' specifically attached to ectosymbiotic spirochetes of protists in the termite gut.</title>
        <authorList>
            <person name="Utami Y.D."/>
            <person name="Kuwahara H."/>
            <person name="Igai K."/>
            <person name="Murakami T."/>
            <person name="Sugaya K."/>
            <person name="Morikawa T."/>
            <person name="Nagura Y."/>
            <person name="Yuki M."/>
            <person name="Deevong P."/>
            <person name="Inoue T."/>
            <person name="Kihara K."/>
            <person name="Lo N."/>
            <person name="Yamada A."/>
            <person name="Ohkuma M."/>
            <person name="Hongoh Y."/>
        </authorList>
    </citation>
    <scope>NUCLEOTIDE SEQUENCE [LARGE SCALE GENOMIC DNA]</scope>
    <source>
        <strain evidence="2">NkOx7-02</strain>
    </source>
</reference>
<dbReference type="Proteomes" id="UP000275925">
    <property type="component" value="Unassembled WGS sequence"/>
</dbReference>
<evidence type="ECO:0000313" key="2">
    <source>
        <dbReference type="EMBL" id="GBR75357.1"/>
    </source>
</evidence>
<feature type="region of interest" description="Disordered" evidence="1">
    <location>
        <begin position="735"/>
        <end position="758"/>
    </location>
</feature>
<keyword evidence="3" id="KW-1185">Reference proteome</keyword>
<protein>
    <submittedName>
        <fullName evidence="2">Uncharacterized protein</fullName>
    </submittedName>
</protein>
<proteinExistence type="predicted"/>
<organism evidence="2 3">
    <name type="scientific">Candidatus Termititenax persephonae</name>
    <dbReference type="NCBI Taxonomy" id="2218525"/>
    <lineage>
        <taxon>Bacteria</taxon>
        <taxon>Bacillati</taxon>
        <taxon>Candidatus Margulisiibacteriota</taxon>
        <taxon>Candidatus Termititenacia</taxon>
        <taxon>Candidatus Termititenacales</taxon>
        <taxon>Candidatus Termititenacaceae</taxon>
        <taxon>Candidatus Termititenax</taxon>
    </lineage>
</organism>